<dbReference type="EMBL" id="LZZI01000075">
    <property type="protein sequence ID" value="OOM59466.1"/>
    <property type="molecule type" value="Genomic_DNA"/>
</dbReference>
<reference evidence="1 2" key="1">
    <citation type="submission" date="2016-05" db="EMBL/GenBank/DDBJ databases">
        <title>Microbial solvent formation.</title>
        <authorList>
            <person name="Poehlein A."/>
            <person name="Montoya Solano J.D."/>
            <person name="Flitsch S."/>
            <person name="Krabben P."/>
            <person name="Duerre P."/>
            <person name="Daniel R."/>
        </authorList>
    </citation>
    <scope>NUCLEOTIDE SEQUENCE [LARGE SCALE GENOMIC DNA]</scope>
    <source>
        <strain evidence="1 2">DSM 53</strain>
    </source>
</reference>
<proteinExistence type="predicted"/>
<comment type="caution">
    <text evidence="1">The sequence shown here is derived from an EMBL/GenBank/DDBJ whole genome shotgun (WGS) entry which is preliminary data.</text>
</comment>
<evidence type="ECO:0000313" key="1">
    <source>
        <dbReference type="EMBL" id="OOM59466.1"/>
    </source>
</evidence>
<dbReference type="AlphaFoldDB" id="A0A1S8S1Z4"/>
<gene>
    <name evidence="1" type="ORF">CLBCK_35090</name>
</gene>
<dbReference type="Proteomes" id="UP000190973">
    <property type="component" value="Unassembled WGS sequence"/>
</dbReference>
<name>A0A1S8S1Z4_CLOBE</name>
<dbReference type="RefSeq" id="WP_077839885.1">
    <property type="nucleotide sequence ID" value="NZ_JABTAE010000001.1"/>
</dbReference>
<evidence type="ECO:0000313" key="2">
    <source>
        <dbReference type="Proteomes" id="UP000190973"/>
    </source>
</evidence>
<accession>A0A1S8S1Z4</accession>
<protein>
    <submittedName>
        <fullName evidence="1">Uncharacterized protein</fullName>
    </submittedName>
</protein>
<sequence>MKFYNYPHNNHVSPFEAVDADNYFAVAGKITYLGTFKEIRNIATPFDTRNNILTGSYVLNIFKRYALIENGKVTYLNKKFNDGHEIGASRFKCINYIIYTNVLHKYKIDSWGTNLLESYSVNNTDGTYNCSLQFRLFRTPDLAIQYAMDISNNKNMKCIIAQWYADIDRH</sequence>
<organism evidence="1 2">
    <name type="scientific">Clostridium beijerinckii</name>
    <name type="common">Clostridium MP</name>
    <dbReference type="NCBI Taxonomy" id="1520"/>
    <lineage>
        <taxon>Bacteria</taxon>
        <taxon>Bacillati</taxon>
        <taxon>Bacillota</taxon>
        <taxon>Clostridia</taxon>
        <taxon>Eubacteriales</taxon>
        <taxon>Clostridiaceae</taxon>
        <taxon>Clostridium</taxon>
    </lineage>
</organism>